<dbReference type="CDD" id="cd04433">
    <property type="entry name" value="AFD_class_I"/>
    <property type="match status" value="1"/>
</dbReference>
<dbReference type="InterPro" id="IPR045851">
    <property type="entry name" value="AMP-bd_C_sf"/>
</dbReference>
<feature type="compositionally biased region" description="Basic and acidic residues" evidence="1">
    <location>
        <begin position="138"/>
        <end position="147"/>
    </location>
</feature>
<evidence type="ECO:0000313" key="5">
    <source>
        <dbReference type="Proteomes" id="UP001500665"/>
    </source>
</evidence>
<keyword evidence="5" id="KW-1185">Reference proteome</keyword>
<dbReference type="InterPro" id="IPR025110">
    <property type="entry name" value="AMP-bd_C"/>
</dbReference>
<protein>
    <submittedName>
        <fullName evidence="4">AMP-binding protein</fullName>
    </submittedName>
</protein>
<accession>A0ABN1RMA6</accession>
<dbReference type="SUPFAM" id="SSF56801">
    <property type="entry name" value="Acetyl-CoA synthetase-like"/>
    <property type="match status" value="1"/>
</dbReference>
<feature type="region of interest" description="Disordered" evidence="1">
    <location>
        <begin position="138"/>
        <end position="164"/>
    </location>
</feature>
<dbReference type="Proteomes" id="UP001500665">
    <property type="component" value="Unassembled WGS sequence"/>
</dbReference>
<feature type="domain" description="AMP-binding enzyme C-terminal" evidence="3">
    <location>
        <begin position="408"/>
        <end position="480"/>
    </location>
</feature>
<dbReference type="PANTHER" id="PTHR43201:SF32">
    <property type="entry name" value="2-SUCCINYLBENZOATE--COA LIGASE, CHLOROPLASTIC_PEROXISOMAL"/>
    <property type="match status" value="1"/>
</dbReference>
<dbReference type="Pfam" id="PF13193">
    <property type="entry name" value="AMP-binding_C"/>
    <property type="match status" value="1"/>
</dbReference>
<evidence type="ECO:0000256" key="1">
    <source>
        <dbReference type="SAM" id="MobiDB-lite"/>
    </source>
</evidence>
<organism evidence="4 5">
    <name type="scientific">Actinocorallia libanotica</name>
    <dbReference type="NCBI Taxonomy" id="46162"/>
    <lineage>
        <taxon>Bacteria</taxon>
        <taxon>Bacillati</taxon>
        <taxon>Actinomycetota</taxon>
        <taxon>Actinomycetes</taxon>
        <taxon>Streptosporangiales</taxon>
        <taxon>Thermomonosporaceae</taxon>
        <taxon>Actinocorallia</taxon>
    </lineage>
</organism>
<dbReference type="PANTHER" id="PTHR43201">
    <property type="entry name" value="ACYL-COA SYNTHETASE"/>
    <property type="match status" value="1"/>
</dbReference>
<evidence type="ECO:0000313" key="4">
    <source>
        <dbReference type="EMBL" id="GAA0959996.1"/>
    </source>
</evidence>
<evidence type="ECO:0000259" key="3">
    <source>
        <dbReference type="Pfam" id="PF13193"/>
    </source>
</evidence>
<proteinExistence type="predicted"/>
<evidence type="ECO:0000259" key="2">
    <source>
        <dbReference type="Pfam" id="PF00501"/>
    </source>
</evidence>
<dbReference type="InterPro" id="IPR000873">
    <property type="entry name" value="AMP-dep_synth/lig_dom"/>
</dbReference>
<dbReference type="EMBL" id="BAAAHH010000023">
    <property type="protein sequence ID" value="GAA0959996.1"/>
    <property type="molecule type" value="Genomic_DNA"/>
</dbReference>
<name>A0ABN1RMA6_9ACTN</name>
<comment type="caution">
    <text evidence="4">The sequence shown here is derived from an EMBL/GenBank/DDBJ whole genome shotgun (WGS) entry which is preliminary data.</text>
</comment>
<feature type="domain" description="AMP-dependent synthetase/ligase" evidence="2">
    <location>
        <begin position="11"/>
        <end position="362"/>
    </location>
</feature>
<dbReference type="Pfam" id="PF00501">
    <property type="entry name" value="AMP-binding"/>
    <property type="match status" value="1"/>
</dbReference>
<gene>
    <name evidence="4" type="ORF">GCM10009550_50540</name>
</gene>
<dbReference type="Gene3D" id="3.30.300.30">
    <property type="match status" value="1"/>
</dbReference>
<dbReference type="RefSeq" id="WP_344243439.1">
    <property type="nucleotide sequence ID" value="NZ_BAAAHH010000023.1"/>
</dbReference>
<sequence length="495" mass="52508">MTPRLSGRIAEVAAADPAARALEFRGRWHTWAELAAAMDRIDGVIDAHAGGGTAVVGVPARNTPLHVALLLAVLRRGGCFVVINPARGRESVRSDVAGLGLRLVLGQTADIEELAGATDGTALVAFDDLDADARVQHRPARPAEGRSRPGVAVRMPTSGTTGPPKRIDLAYDALDASMAVAKHYEAKKRDPARRPSGVALVNSPLAHMGGVFRVLQCVLDGRAFVFFERFDLRPWLEAVRTYRPKTVSLVPAALRMVLEADPDPADLSSLRAVTSGTAPLAPEDADAFTARFGVPVLTSYAATEFAGGVAGWTLRDHEKHWSEKRGSAGRAQPGCALRVVDEHTHDVLGPDRPGLLEVRPAQLGRDAGWMRTNDLARIDADGFLYILGRADQAIIRGGFKVLPDRVRSVLEALPDVRGAVVLGVPDGRLGEVPAALVEPRPGAAPDPAALRAEAARSLAGYEVPKEVHIVAELPRTTSGKVDLGAAKALLREVSA</sequence>
<dbReference type="Gene3D" id="3.40.50.12780">
    <property type="entry name" value="N-terminal domain of ligase-like"/>
    <property type="match status" value="1"/>
</dbReference>
<dbReference type="InterPro" id="IPR042099">
    <property type="entry name" value="ANL_N_sf"/>
</dbReference>
<reference evidence="4 5" key="1">
    <citation type="journal article" date="2019" name="Int. J. Syst. Evol. Microbiol.">
        <title>The Global Catalogue of Microorganisms (GCM) 10K type strain sequencing project: providing services to taxonomists for standard genome sequencing and annotation.</title>
        <authorList>
            <consortium name="The Broad Institute Genomics Platform"/>
            <consortium name="The Broad Institute Genome Sequencing Center for Infectious Disease"/>
            <person name="Wu L."/>
            <person name="Ma J."/>
        </authorList>
    </citation>
    <scope>NUCLEOTIDE SEQUENCE [LARGE SCALE GENOMIC DNA]</scope>
    <source>
        <strain evidence="4 5">JCM 10696</strain>
    </source>
</reference>